<keyword evidence="2" id="KW-1185">Reference proteome</keyword>
<dbReference type="RefSeq" id="WP_200233381.1">
    <property type="nucleotide sequence ID" value="NZ_NRRV01000002.1"/>
</dbReference>
<accession>A0ABS1CC29</accession>
<proteinExistence type="predicted"/>
<dbReference type="Proteomes" id="UP000748752">
    <property type="component" value="Unassembled WGS sequence"/>
</dbReference>
<protein>
    <submittedName>
        <fullName evidence="1">Uncharacterized protein</fullName>
    </submittedName>
</protein>
<evidence type="ECO:0000313" key="1">
    <source>
        <dbReference type="EMBL" id="MBK1629440.1"/>
    </source>
</evidence>
<comment type="caution">
    <text evidence="1">The sequence shown here is derived from an EMBL/GenBank/DDBJ whole genome shotgun (WGS) entry which is preliminary data.</text>
</comment>
<name>A0ABS1CC29_9GAMM</name>
<organism evidence="1 2">
    <name type="scientific">Thiohalocapsa halophila</name>
    <dbReference type="NCBI Taxonomy" id="69359"/>
    <lineage>
        <taxon>Bacteria</taxon>
        <taxon>Pseudomonadati</taxon>
        <taxon>Pseudomonadota</taxon>
        <taxon>Gammaproteobacteria</taxon>
        <taxon>Chromatiales</taxon>
        <taxon>Chromatiaceae</taxon>
        <taxon>Thiohalocapsa</taxon>
    </lineage>
</organism>
<dbReference type="EMBL" id="NRRV01000002">
    <property type="protein sequence ID" value="MBK1629440.1"/>
    <property type="molecule type" value="Genomic_DNA"/>
</dbReference>
<gene>
    <name evidence="1" type="ORF">CKO31_01545</name>
</gene>
<sequence length="88" mass="9852">MSAKQPSPTERVEALFEALTSHYGDGDDRELRAAAKLLLVALDKIRTHGGRNWPSLLDEYIQIVKHDPERFARMLQSNSSSSSDELLA</sequence>
<reference evidence="1 2" key="1">
    <citation type="journal article" date="2020" name="Microorganisms">
        <title>Osmotic Adaptation and Compatible Solute Biosynthesis of Phototrophic Bacteria as Revealed from Genome Analyses.</title>
        <authorList>
            <person name="Imhoff J.F."/>
            <person name="Rahn T."/>
            <person name="Kunzel S."/>
            <person name="Keller A."/>
            <person name="Neulinger S.C."/>
        </authorList>
    </citation>
    <scope>NUCLEOTIDE SEQUENCE [LARGE SCALE GENOMIC DNA]</scope>
    <source>
        <strain evidence="1 2">DSM 6210</strain>
    </source>
</reference>
<evidence type="ECO:0000313" key="2">
    <source>
        <dbReference type="Proteomes" id="UP000748752"/>
    </source>
</evidence>